<sequence length="180" mass="19374">MALLDEILEDNRKVAGPGKDPGSYIAHRHLCIVTCVDPRLTHFFGSALGVERGHAVALRVPGARIAPGSELMRALAASVYVNDCQEILVIPHTDCGVASVGGTELRRVMRARGVADADIPQDPGAFFGLVPDVREGARETVRAIRASPFLPRHIPVHAALMDIRTGALEVIERGYEHVFG</sequence>
<dbReference type="AlphaFoldDB" id="B8JGC7"/>
<gene>
    <name evidence="5" type="ordered locus">A2cp1_1254</name>
</gene>
<dbReference type="RefSeq" id="WP_012632577.1">
    <property type="nucleotide sequence ID" value="NC_011891.1"/>
</dbReference>
<name>B8JGC7_ANAD2</name>
<dbReference type="SUPFAM" id="SSF53056">
    <property type="entry name" value="beta-carbonic anhydrase, cab"/>
    <property type="match status" value="1"/>
</dbReference>
<feature type="binding site" evidence="4">
    <location>
        <position position="95"/>
    </location>
    <ligand>
        <name>Zn(2+)</name>
        <dbReference type="ChEBI" id="CHEBI:29105"/>
    </ligand>
</feature>
<feature type="binding site" evidence="4">
    <location>
        <position position="37"/>
    </location>
    <ligand>
        <name>Zn(2+)</name>
        <dbReference type="ChEBI" id="CHEBI:29105"/>
    </ligand>
</feature>
<dbReference type="InterPro" id="IPR036874">
    <property type="entry name" value="Carbonic_anhydrase_sf"/>
</dbReference>
<dbReference type="HOGENOM" id="CLU_084253_3_0_7"/>
<dbReference type="EMBL" id="CP001359">
    <property type="protein sequence ID" value="ACL64598.1"/>
    <property type="molecule type" value="Genomic_DNA"/>
</dbReference>
<comment type="cofactor">
    <cofactor evidence="4">
        <name>Zn(2+)</name>
        <dbReference type="ChEBI" id="CHEBI:29105"/>
    </cofactor>
    <text evidence="4">Binds 1 zinc ion per subunit.</text>
</comment>
<reference evidence="5" key="1">
    <citation type="submission" date="2009-01" db="EMBL/GenBank/DDBJ databases">
        <title>Complete sequence of Anaeromyxobacter dehalogenans 2CP-1.</title>
        <authorList>
            <consortium name="US DOE Joint Genome Institute"/>
            <person name="Lucas S."/>
            <person name="Copeland A."/>
            <person name="Lapidus A."/>
            <person name="Glavina del Rio T."/>
            <person name="Dalin E."/>
            <person name="Tice H."/>
            <person name="Bruce D."/>
            <person name="Goodwin L."/>
            <person name="Pitluck S."/>
            <person name="Saunders E."/>
            <person name="Brettin T."/>
            <person name="Detter J.C."/>
            <person name="Han C."/>
            <person name="Larimer F."/>
            <person name="Land M."/>
            <person name="Hauser L."/>
            <person name="Kyrpides N."/>
            <person name="Ovchinnikova G."/>
            <person name="Beliaev A.S."/>
            <person name="Richardson P."/>
        </authorList>
    </citation>
    <scope>NUCLEOTIDE SEQUENCE</scope>
    <source>
        <strain evidence="5">2CP-1</strain>
    </source>
</reference>
<dbReference type="GO" id="GO:0008270">
    <property type="term" value="F:zinc ion binding"/>
    <property type="evidence" value="ECO:0007669"/>
    <property type="project" value="InterPro"/>
</dbReference>
<dbReference type="InterPro" id="IPR001765">
    <property type="entry name" value="Carbonic_anhydrase"/>
</dbReference>
<dbReference type="SMART" id="SM00947">
    <property type="entry name" value="Pro_CA"/>
    <property type="match status" value="1"/>
</dbReference>
<dbReference type="KEGG" id="acp:A2cp1_1254"/>
<dbReference type="PANTHER" id="PTHR43175">
    <property type="entry name" value="CARBONIC ANHYDRASE"/>
    <property type="match status" value="1"/>
</dbReference>
<accession>B8JGC7</accession>
<dbReference type="Gene3D" id="3.40.1050.10">
    <property type="entry name" value="Carbonic anhydrase"/>
    <property type="match status" value="1"/>
</dbReference>
<keyword evidence="3 4" id="KW-0862">Zinc</keyword>
<organism evidence="5 6">
    <name type="scientific">Anaeromyxobacter dehalogenans (strain ATCC BAA-258 / DSM 21875 / 2CP-1)</name>
    <dbReference type="NCBI Taxonomy" id="455488"/>
    <lineage>
        <taxon>Bacteria</taxon>
        <taxon>Pseudomonadati</taxon>
        <taxon>Myxococcota</taxon>
        <taxon>Myxococcia</taxon>
        <taxon>Myxococcales</taxon>
        <taxon>Cystobacterineae</taxon>
        <taxon>Anaeromyxobacteraceae</taxon>
        <taxon>Anaeromyxobacter</taxon>
    </lineage>
</organism>
<feature type="binding site" evidence="4">
    <location>
        <position position="92"/>
    </location>
    <ligand>
        <name>Zn(2+)</name>
        <dbReference type="ChEBI" id="CHEBI:29105"/>
    </ligand>
</feature>
<comment type="similarity">
    <text evidence="1">Belongs to the beta-class carbonic anhydrase family.</text>
</comment>
<evidence type="ECO:0000256" key="1">
    <source>
        <dbReference type="ARBA" id="ARBA00006217"/>
    </source>
</evidence>
<proteinExistence type="inferred from homology"/>
<protein>
    <submittedName>
        <fullName evidence="5">Carbonic anhydrase</fullName>
    </submittedName>
</protein>
<evidence type="ECO:0000256" key="4">
    <source>
        <dbReference type="PIRSR" id="PIRSR601765-1"/>
    </source>
</evidence>
<dbReference type="CDD" id="cd03379">
    <property type="entry name" value="beta_CA_cladeD"/>
    <property type="match status" value="1"/>
</dbReference>
<keyword evidence="6" id="KW-1185">Reference proteome</keyword>
<dbReference type="Proteomes" id="UP000007089">
    <property type="component" value="Chromosome"/>
</dbReference>
<keyword evidence="2 4" id="KW-0479">Metal-binding</keyword>
<evidence type="ECO:0000313" key="5">
    <source>
        <dbReference type="EMBL" id="ACL64598.1"/>
    </source>
</evidence>
<evidence type="ECO:0000256" key="2">
    <source>
        <dbReference type="ARBA" id="ARBA00022723"/>
    </source>
</evidence>
<dbReference type="PANTHER" id="PTHR43175:SF3">
    <property type="entry name" value="CARBON DISULFIDE HYDROLASE"/>
    <property type="match status" value="1"/>
</dbReference>
<evidence type="ECO:0000313" key="6">
    <source>
        <dbReference type="Proteomes" id="UP000007089"/>
    </source>
</evidence>
<feature type="binding site" evidence="4">
    <location>
        <position position="35"/>
    </location>
    <ligand>
        <name>Zn(2+)</name>
        <dbReference type="ChEBI" id="CHEBI:29105"/>
    </ligand>
</feature>
<dbReference type="GO" id="GO:0004089">
    <property type="term" value="F:carbonate dehydratase activity"/>
    <property type="evidence" value="ECO:0007669"/>
    <property type="project" value="InterPro"/>
</dbReference>
<evidence type="ECO:0000256" key="3">
    <source>
        <dbReference type="ARBA" id="ARBA00022833"/>
    </source>
</evidence>